<proteinExistence type="predicted"/>
<dbReference type="AlphaFoldDB" id="A0A2M8G1D2"/>
<organism evidence="1 2">
    <name type="scientific">Candidatus Colwellbacteria bacterium CG_4_9_14_0_2_um_filter_50_12</name>
    <dbReference type="NCBI Taxonomy" id="1974538"/>
    <lineage>
        <taxon>Bacteria</taxon>
        <taxon>Candidatus Colwelliibacteriota</taxon>
    </lineage>
</organism>
<name>A0A2M8G1D2_9BACT</name>
<sequence length="71" mass="8386">MATGVRKKEGESANSLIYRFVKRVRQSGVLREFKKRRFTSRRPNATRIKQSRLYKIKRTASIERARKLGAF</sequence>
<accession>A0A2M8G1D2</accession>
<protein>
    <recommendedName>
        <fullName evidence="3">30S ribosomal protein S21</fullName>
    </recommendedName>
</protein>
<comment type="caution">
    <text evidence="1">The sequence shown here is derived from an EMBL/GenBank/DDBJ whole genome shotgun (WGS) entry which is preliminary data.</text>
</comment>
<dbReference type="Proteomes" id="UP000229674">
    <property type="component" value="Unassembled WGS sequence"/>
</dbReference>
<dbReference type="EMBL" id="PFQX01000024">
    <property type="protein sequence ID" value="PJC65454.1"/>
    <property type="molecule type" value="Genomic_DNA"/>
</dbReference>
<gene>
    <name evidence="1" type="ORF">CO020_00545</name>
</gene>
<evidence type="ECO:0008006" key="3">
    <source>
        <dbReference type="Google" id="ProtNLM"/>
    </source>
</evidence>
<evidence type="ECO:0000313" key="1">
    <source>
        <dbReference type="EMBL" id="PJC65454.1"/>
    </source>
</evidence>
<evidence type="ECO:0000313" key="2">
    <source>
        <dbReference type="Proteomes" id="UP000229674"/>
    </source>
</evidence>
<reference evidence="2" key="1">
    <citation type="submission" date="2017-09" db="EMBL/GenBank/DDBJ databases">
        <title>Depth-based differentiation of microbial function through sediment-hosted aquifers and enrichment of novel symbionts in the deep terrestrial subsurface.</title>
        <authorList>
            <person name="Probst A.J."/>
            <person name="Ladd B."/>
            <person name="Jarett J.K."/>
            <person name="Geller-Mcgrath D.E."/>
            <person name="Sieber C.M.K."/>
            <person name="Emerson J.B."/>
            <person name="Anantharaman K."/>
            <person name="Thomas B.C."/>
            <person name="Malmstrom R."/>
            <person name="Stieglmeier M."/>
            <person name="Klingl A."/>
            <person name="Woyke T."/>
            <person name="Ryan C.M."/>
            <person name="Banfield J.F."/>
        </authorList>
    </citation>
    <scope>NUCLEOTIDE SEQUENCE [LARGE SCALE GENOMIC DNA]</scope>
</reference>